<organism evidence="1 2">
    <name type="scientific">Aegilops tauschii subsp. strangulata</name>
    <name type="common">Goatgrass</name>
    <dbReference type="NCBI Taxonomy" id="200361"/>
    <lineage>
        <taxon>Eukaryota</taxon>
        <taxon>Viridiplantae</taxon>
        <taxon>Streptophyta</taxon>
        <taxon>Embryophyta</taxon>
        <taxon>Tracheophyta</taxon>
        <taxon>Spermatophyta</taxon>
        <taxon>Magnoliopsida</taxon>
        <taxon>Liliopsida</taxon>
        <taxon>Poales</taxon>
        <taxon>Poaceae</taxon>
        <taxon>BOP clade</taxon>
        <taxon>Pooideae</taxon>
        <taxon>Triticodae</taxon>
        <taxon>Triticeae</taxon>
        <taxon>Triticinae</taxon>
        <taxon>Aegilops</taxon>
    </lineage>
</organism>
<evidence type="ECO:0000313" key="1">
    <source>
        <dbReference type="EnsemblPlants" id="AET1Gv20575900.4"/>
    </source>
</evidence>
<name>A0A452YYS4_AEGTS</name>
<dbReference type="EnsemblPlants" id="AET1Gv20575900.4">
    <property type="protein sequence ID" value="AET1Gv20575900.4"/>
    <property type="gene ID" value="AET1Gv20575900"/>
</dbReference>
<accession>A0A452YYS4</accession>
<evidence type="ECO:0000313" key="2">
    <source>
        <dbReference type="Proteomes" id="UP000015105"/>
    </source>
</evidence>
<reference evidence="2" key="2">
    <citation type="journal article" date="2017" name="Nat. Plants">
        <title>The Aegilops tauschii genome reveals multiple impacts of transposons.</title>
        <authorList>
            <person name="Zhao G."/>
            <person name="Zou C."/>
            <person name="Li K."/>
            <person name="Wang K."/>
            <person name="Li T."/>
            <person name="Gao L."/>
            <person name="Zhang X."/>
            <person name="Wang H."/>
            <person name="Yang Z."/>
            <person name="Liu X."/>
            <person name="Jiang W."/>
            <person name="Mao L."/>
            <person name="Kong X."/>
            <person name="Jiao Y."/>
            <person name="Jia J."/>
        </authorList>
    </citation>
    <scope>NUCLEOTIDE SEQUENCE [LARGE SCALE GENOMIC DNA]</scope>
    <source>
        <strain evidence="2">cv. AL8/78</strain>
    </source>
</reference>
<dbReference type="AlphaFoldDB" id="A0A452YYS4"/>
<reference evidence="1" key="5">
    <citation type="journal article" date="2021" name="G3 (Bethesda)">
        <title>Aegilops tauschii genome assembly Aet v5.0 features greater sequence contiguity and improved annotation.</title>
        <authorList>
            <person name="Wang L."/>
            <person name="Zhu T."/>
            <person name="Rodriguez J.C."/>
            <person name="Deal K.R."/>
            <person name="Dubcovsky J."/>
            <person name="McGuire P.E."/>
            <person name="Lux T."/>
            <person name="Spannagl M."/>
            <person name="Mayer K.F.X."/>
            <person name="Baldrich P."/>
            <person name="Meyers B.C."/>
            <person name="Huo N."/>
            <person name="Gu Y.Q."/>
            <person name="Zhou H."/>
            <person name="Devos K.M."/>
            <person name="Bennetzen J.L."/>
            <person name="Unver T."/>
            <person name="Budak H."/>
            <person name="Gulick P.J."/>
            <person name="Galiba G."/>
            <person name="Kalapos B."/>
            <person name="Nelson D.R."/>
            <person name="Li P."/>
            <person name="You F.M."/>
            <person name="Luo M.C."/>
            <person name="Dvorak J."/>
        </authorList>
    </citation>
    <scope>NUCLEOTIDE SEQUENCE [LARGE SCALE GENOMIC DNA]</scope>
    <source>
        <strain evidence="1">cv. AL8/78</strain>
    </source>
</reference>
<dbReference type="Gramene" id="AET1Gv20575900.4">
    <property type="protein sequence ID" value="AET1Gv20575900.4"/>
    <property type="gene ID" value="AET1Gv20575900"/>
</dbReference>
<protein>
    <submittedName>
        <fullName evidence="1">Uncharacterized protein</fullName>
    </submittedName>
</protein>
<reference evidence="2" key="1">
    <citation type="journal article" date="2014" name="Science">
        <title>Ancient hybridizations among the ancestral genomes of bread wheat.</title>
        <authorList>
            <consortium name="International Wheat Genome Sequencing Consortium,"/>
            <person name="Marcussen T."/>
            <person name="Sandve S.R."/>
            <person name="Heier L."/>
            <person name="Spannagl M."/>
            <person name="Pfeifer M."/>
            <person name="Jakobsen K.S."/>
            <person name="Wulff B.B."/>
            <person name="Steuernagel B."/>
            <person name="Mayer K.F."/>
            <person name="Olsen O.A."/>
        </authorList>
    </citation>
    <scope>NUCLEOTIDE SEQUENCE [LARGE SCALE GENOMIC DNA]</scope>
    <source>
        <strain evidence="2">cv. AL8/78</strain>
    </source>
</reference>
<reference evidence="1" key="4">
    <citation type="submission" date="2019-03" db="UniProtKB">
        <authorList>
            <consortium name="EnsemblPlants"/>
        </authorList>
    </citation>
    <scope>IDENTIFICATION</scope>
</reference>
<reference evidence="1" key="3">
    <citation type="journal article" date="2017" name="Nature">
        <title>Genome sequence of the progenitor of the wheat D genome Aegilops tauschii.</title>
        <authorList>
            <person name="Luo M.C."/>
            <person name="Gu Y.Q."/>
            <person name="Puiu D."/>
            <person name="Wang H."/>
            <person name="Twardziok S.O."/>
            <person name="Deal K.R."/>
            <person name="Huo N."/>
            <person name="Zhu T."/>
            <person name="Wang L."/>
            <person name="Wang Y."/>
            <person name="McGuire P.E."/>
            <person name="Liu S."/>
            <person name="Long H."/>
            <person name="Ramasamy R.K."/>
            <person name="Rodriguez J.C."/>
            <person name="Van S.L."/>
            <person name="Yuan L."/>
            <person name="Wang Z."/>
            <person name="Xia Z."/>
            <person name="Xiao L."/>
            <person name="Anderson O.D."/>
            <person name="Ouyang S."/>
            <person name="Liang Y."/>
            <person name="Zimin A.V."/>
            <person name="Pertea G."/>
            <person name="Qi P."/>
            <person name="Bennetzen J.L."/>
            <person name="Dai X."/>
            <person name="Dawson M.W."/>
            <person name="Muller H.G."/>
            <person name="Kugler K."/>
            <person name="Rivarola-Duarte L."/>
            <person name="Spannagl M."/>
            <person name="Mayer K.F.X."/>
            <person name="Lu F.H."/>
            <person name="Bevan M.W."/>
            <person name="Leroy P."/>
            <person name="Li P."/>
            <person name="You F.M."/>
            <person name="Sun Q."/>
            <person name="Liu Z."/>
            <person name="Lyons E."/>
            <person name="Wicker T."/>
            <person name="Salzberg S.L."/>
            <person name="Devos K.M."/>
            <person name="Dvorak J."/>
        </authorList>
    </citation>
    <scope>NUCLEOTIDE SEQUENCE [LARGE SCALE GENOMIC DNA]</scope>
    <source>
        <strain evidence="1">cv. AL8/78</strain>
    </source>
</reference>
<sequence length="132" mass="15207">RVLHRYLTVCSLASSPCSYVQRTDRPISPRHHSPPRCRPVTTPGAYLCHPPTPEKTTPAFRSNVYGTHVLPATFRVAVFATVKLWQRINGDIYIYCCLFSREHRKQSLLQVGYWNSMWNINSFACKNFSDAF</sequence>
<keyword evidence="2" id="KW-1185">Reference proteome</keyword>
<proteinExistence type="predicted"/>
<dbReference type="Proteomes" id="UP000015105">
    <property type="component" value="Chromosome 1D"/>
</dbReference>